<dbReference type="STRING" id="1157962.A0A250X3J1"/>
<keyword evidence="3" id="KW-1185">Reference proteome</keyword>
<dbReference type="SMART" id="SM00671">
    <property type="entry name" value="SEL1"/>
    <property type="match status" value="3"/>
</dbReference>
<dbReference type="Gene3D" id="1.25.40.10">
    <property type="entry name" value="Tetratricopeptide repeat domain"/>
    <property type="match status" value="2"/>
</dbReference>
<reference evidence="2 3" key="1">
    <citation type="submission" date="2017-08" db="EMBL/GenBank/DDBJ databases">
        <title>Acidophilic green algal genome provides insights into adaptation to an acidic environment.</title>
        <authorList>
            <person name="Hirooka S."/>
            <person name="Hirose Y."/>
            <person name="Kanesaki Y."/>
            <person name="Higuchi S."/>
            <person name="Fujiwara T."/>
            <person name="Onuma R."/>
            <person name="Era A."/>
            <person name="Ohbayashi R."/>
            <person name="Uzuka A."/>
            <person name="Nozaki H."/>
            <person name="Yoshikawa H."/>
            <person name="Miyagishima S.Y."/>
        </authorList>
    </citation>
    <scope>NUCLEOTIDE SEQUENCE [LARGE SCALE GENOMIC DNA]</scope>
    <source>
        <strain evidence="2 3">NIES-2499</strain>
    </source>
</reference>
<evidence type="ECO:0000313" key="3">
    <source>
        <dbReference type="Proteomes" id="UP000232323"/>
    </source>
</evidence>
<dbReference type="SUPFAM" id="SSF81901">
    <property type="entry name" value="HCP-like"/>
    <property type="match status" value="1"/>
</dbReference>
<dbReference type="PANTHER" id="PTHR11102">
    <property type="entry name" value="SEL-1-LIKE PROTEIN"/>
    <property type="match status" value="1"/>
</dbReference>
<protein>
    <recommendedName>
        <fullName evidence="4">F-box domain-containing protein</fullName>
    </recommendedName>
</protein>
<proteinExistence type="inferred from homology"/>
<dbReference type="PANTHER" id="PTHR11102:SF160">
    <property type="entry name" value="ERAD-ASSOCIATED E3 UBIQUITIN-PROTEIN LIGASE COMPONENT HRD3"/>
    <property type="match status" value="1"/>
</dbReference>
<gene>
    <name evidence="2" type="ORF">CEUSTIGMA_g4916.t1</name>
</gene>
<dbReference type="AlphaFoldDB" id="A0A250X3J1"/>
<dbReference type="EMBL" id="BEGY01000025">
    <property type="protein sequence ID" value="GAX77472.1"/>
    <property type="molecule type" value="Genomic_DNA"/>
</dbReference>
<dbReference type="OrthoDB" id="515688at2759"/>
<comment type="caution">
    <text evidence="2">The sequence shown here is derived from an EMBL/GenBank/DDBJ whole genome shotgun (WGS) entry which is preliminary data.</text>
</comment>
<evidence type="ECO:0008006" key="4">
    <source>
        <dbReference type="Google" id="ProtNLM"/>
    </source>
</evidence>
<sequence>MVLALINHDGYLEYLPLGTCPTDVFEQGTVHEIKLERGAILYWGWTCNLQEVNESASLLAKQAIKGDACIQSATFEDIQDRLNRVGQSTNEWIRRKPHLSPSFEQLNLTQRTEPYMQASFHISSVSSSDQLAVCNLNACSSSLESGLTSFAPHEDDHISRLHRSEDSEILESSNSTNECSSAPCQEALSSTSPCQEALSSTSPWQDAPDSILCLIATALPPHASFQIPLFLTCKGWRIALSTDTLVLERIWFNLNPLLPFKWQPSSAALRRDSNGTLSRFILGFNAESSLGPSLDTRQPLDDFSHEARTRRHQMESSSGTFSRAACSHIPMSSSHNGLGGVPYALTAAAAAGNSSAVGTLAQLYEVMGLHSDAMRLWRKAAKAGDLEGMFKIGLAMYQGAKGVELDVEDACMWLTKALKRIFAVNNLSQIRLDVLRSPGAVVQQHEQPNLSARTTPAHWIANTLEMMDLEEEQLAALLPMVSRAAVVLGYQHYDGEGVKTDLAEACRMFKLAAACGSKEGEQVLGWMWNTGQF</sequence>
<dbReference type="InterPro" id="IPR006597">
    <property type="entry name" value="Sel1-like"/>
</dbReference>
<name>A0A250X3J1_9CHLO</name>
<comment type="similarity">
    <text evidence="1">Belongs to the sel-1 family.</text>
</comment>
<dbReference type="Pfam" id="PF08238">
    <property type="entry name" value="Sel1"/>
    <property type="match status" value="3"/>
</dbReference>
<accession>A0A250X3J1</accession>
<dbReference type="Proteomes" id="UP000232323">
    <property type="component" value="Unassembled WGS sequence"/>
</dbReference>
<dbReference type="InterPro" id="IPR050767">
    <property type="entry name" value="Sel1_AlgK"/>
</dbReference>
<organism evidence="2 3">
    <name type="scientific">Chlamydomonas eustigma</name>
    <dbReference type="NCBI Taxonomy" id="1157962"/>
    <lineage>
        <taxon>Eukaryota</taxon>
        <taxon>Viridiplantae</taxon>
        <taxon>Chlorophyta</taxon>
        <taxon>core chlorophytes</taxon>
        <taxon>Chlorophyceae</taxon>
        <taxon>CS clade</taxon>
        <taxon>Chlamydomonadales</taxon>
        <taxon>Chlamydomonadaceae</taxon>
        <taxon>Chlamydomonas</taxon>
    </lineage>
</organism>
<evidence type="ECO:0000256" key="1">
    <source>
        <dbReference type="ARBA" id="ARBA00038101"/>
    </source>
</evidence>
<evidence type="ECO:0000313" key="2">
    <source>
        <dbReference type="EMBL" id="GAX77472.1"/>
    </source>
</evidence>
<dbReference type="InterPro" id="IPR011990">
    <property type="entry name" value="TPR-like_helical_dom_sf"/>
</dbReference>